<feature type="compositionally biased region" description="Polar residues" evidence="1">
    <location>
        <begin position="1"/>
        <end position="48"/>
    </location>
</feature>
<accession>A0A9P5TWL3</accession>
<comment type="caution">
    <text evidence="2">The sequence shown here is derived from an EMBL/GenBank/DDBJ whole genome shotgun (WGS) entry which is preliminary data.</text>
</comment>
<name>A0A9P5TWL3_9AGAR</name>
<feature type="compositionally biased region" description="Low complexity" evidence="1">
    <location>
        <begin position="265"/>
        <end position="274"/>
    </location>
</feature>
<evidence type="ECO:0000256" key="1">
    <source>
        <dbReference type="SAM" id="MobiDB-lite"/>
    </source>
</evidence>
<feature type="compositionally biased region" description="Low complexity" evidence="1">
    <location>
        <begin position="170"/>
        <end position="182"/>
    </location>
</feature>
<feature type="region of interest" description="Disordered" evidence="1">
    <location>
        <begin position="166"/>
        <end position="212"/>
    </location>
</feature>
<sequence length="382" mass="41771">MTSVLQRSATVSSFPSKFSLESNSGCGSVVATPNSTTTTNRAMNSDLGQVSDAESHQQPTERYTTGTTRRPLQEEKTEPYYPDDTRKAPQPTPEELSAFHIKIRDFAYEPNKYPPIKPYQKYDPDRIQRQPDPRTWKGFAGDKGLIAGEDGESLALRQKGFYNYEGLEESQQSSSSSSAYSQPVPPLDYGDSQDSEPYIETPMVTPNGSLQWKDQGHIPIDLLDAASQLEIATEASKRLQSGSPSRSPEEFTLPRLYSPGRERTITTAISTTAAEPSRPMKRRRISLPQDPSLPSTSNPSQSKHPSTDTIDTVSPRYNLRQRATTQPPVSAPVRAPARGRAAPSVDVSSSQARSPAGRRKAPKAMTKEGGIGKTKKGKGRGG</sequence>
<feature type="region of interest" description="Disordered" evidence="1">
    <location>
        <begin position="234"/>
        <end position="382"/>
    </location>
</feature>
<gene>
    <name evidence="2" type="ORF">BDP27DRAFT_1435074</name>
</gene>
<feature type="region of interest" description="Disordered" evidence="1">
    <location>
        <begin position="1"/>
        <end position="151"/>
    </location>
</feature>
<feature type="compositionally biased region" description="Basic and acidic residues" evidence="1">
    <location>
        <begin position="71"/>
        <end position="87"/>
    </location>
</feature>
<feature type="compositionally biased region" description="Polar residues" evidence="1">
    <location>
        <begin position="292"/>
        <end position="312"/>
    </location>
</feature>
<evidence type="ECO:0000313" key="2">
    <source>
        <dbReference type="EMBL" id="KAF9041699.1"/>
    </source>
</evidence>
<keyword evidence="3" id="KW-1185">Reference proteome</keyword>
<dbReference type="OrthoDB" id="3232876at2759"/>
<feature type="compositionally biased region" description="Low complexity" evidence="1">
    <location>
        <begin position="327"/>
        <end position="345"/>
    </location>
</feature>
<feature type="compositionally biased region" description="Basic and acidic residues" evidence="1">
    <location>
        <begin position="120"/>
        <end position="135"/>
    </location>
</feature>
<organism evidence="2 3">
    <name type="scientific">Rhodocollybia butyracea</name>
    <dbReference type="NCBI Taxonomy" id="206335"/>
    <lineage>
        <taxon>Eukaryota</taxon>
        <taxon>Fungi</taxon>
        <taxon>Dikarya</taxon>
        <taxon>Basidiomycota</taxon>
        <taxon>Agaricomycotina</taxon>
        <taxon>Agaricomycetes</taxon>
        <taxon>Agaricomycetidae</taxon>
        <taxon>Agaricales</taxon>
        <taxon>Marasmiineae</taxon>
        <taxon>Omphalotaceae</taxon>
        <taxon>Rhodocollybia</taxon>
    </lineage>
</organism>
<dbReference type="Proteomes" id="UP000772434">
    <property type="component" value="Unassembled WGS sequence"/>
</dbReference>
<evidence type="ECO:0000313" key="3">
    <source>
        <dbReference type="Proteomes" id="UP000772434"/>
    </source>
</evidence>
<protein>
    <submittedName>
        <fullName evidence="2">Uncharacterized protein</fullName>
    </submittedName>
</protein>
<dbReference type="EMBL" id="JADNRY010000552">
    <property type="protein sequence ID" value="KAF9041699.1"/>
    <property type="molecule type" value="Genomic_DNA"/>
</dbReference>
<proteinExistence type="predicted"/>
<feature type="compositionally biased region" description="Basic residues" evidence="1">
    <location>
        <begin position="373"/>
        <end position="382"/>
    </location>
</feature>
<feature type="compositionally biased region" description="Polar residues" evidence="1">
    <location>
        <begin position="56"/>
        <end position="70"/>
    </location>
</feature>
<dbReference type="AlphaFoldDB" id="A0A9P5TWL3"/>
<reference evidence="2" key="1">
    <citation type="submission" date="2020-11" db="EMBL/GenBank/DDBJ databases">
        <authorList>
            <consortium name="DOE Joint Genome Institute"/>
            <person name="Ahrendt S."/>
            <person name="Riley R."/>
            <person name="Andreopoulos W."/>
            <person name="Labutti K."/>
            <person name="Pangilinan J."/>
            <person name="Ruiz-Duenas F.J."/>
            <person name="Barrasa J.M."/>
            <person name="Sanchez-Garcia M."/>
            <person name="Camarero S."/>
            <person name="Miyauchi S."/>
            <person name="Serrano A."/>
            <person name="Linde D."/>
            <person name="Babiker R."/>
            <person name="Drula E."/>
            <person name="Ayuso-Fernandez I."/>
            <person name="Pacheco R."/>
            <person name="Padilla G."/>
            <person name="Ferreira P."/>
            <person name="Barriuso J."/>
            <person name="Kellner H."/>
            <person name="Castanera R."/>
            <person name="Alfaro M."/>
            <person name="Ramirez L."/>
            <person name="Pisabarro A.G."/>
            <person name="Kuo A."/>
            <person name="Tritt A."/>
            <person name="Lipzen A."/>
            <person name="He G."/>
            <person name="Yan M."/>
            <person name="Ng V."/>
            <person name="Cullen D."/>
            <person name="Martin F."/>
            <person name="Rosso M.-N."/>
            <person name="Henrissat B."/>
            <person name="Hibbett D."/>
            <person name="Martinez A.T."/>
            <person name="Grigoriev I.V."/>
        </authorList>
    </citation>
    <scope>NUCLEOTIDE SEQUENCE</scope>
    <source>
        <strain evidence="2">AH 40177</strain>
    </source>
</reference>